<protein>
    <submittedName>
        <fullName evidence="3">Zinc finger protein 24</fullName>
    </submittedName>
</protein>
<proteinExistence type="predicted"/>
<dbReference type="AlphaFoldDB" id="A0A7J7W1X3"/>
<keyword evidence="4" id="KW-1185">Reference proteome</keyword>
<feature type="region of interest" description="Disordered" evidence="1">
    <location>
        <begin position="209"/>
        <end position="281"/>
    </location>
</feature>
<dbReference type="Gene3D" id="1.10.4020.10">
    <property type="entry name" value="DNA breaking-rejoining enzymes"/>
    <property type="match status" value="1"/>
</dbReference>
<dbReference type="SMART" id="SM00431">
    <property type="entry name" value="SCAN"/>
    <property type="match status" value="1"/>
</dbReference>
<feature type="region of interest" description="Disordered" evidence="1">
    <location>
        <begin position="704"/>
        <end position="726"/>
    </location>
</feature>
<dbReference type="PANTHER" id="PTHR46599:SF6">
    <property type="entry name" value="DUAL SPECIFICITY PHOSPHATASE 26"/>
    <property type="match status" value="1"/>
</dbReference>
<gene>
    <name evidence="3" type="ORF">mMyoMyo1_020949</name>
</gene>
<dbReference type="Pfam" id="PF13843">
    <property type="entry name" value="DDE_Tnp_1_7"/>
    <property type="match status" value="1"/>
</dbReference>
<evidence type="ECO:0000313" key="4">
    <source>
        <dbReference type="Proteomes" id="UP000527355"/>
    </source>
</evidence>
<dbReference type="Pfam" id="PF02023">
    <property type="entry name" value="SCAN"/>
    <property type="match status" value="1"/>
</dbReference>
<evidence type="ECO:0000259" key="2">
    <source>
        <dbReference type="SMART" id="SM00431"/>
    </source>
</evidence>
<feature type="compositionally biased region" description="Acidic residues" evidence="1">
    <location>
        <begin position="234"/>
        <end position="245"/>
    </location>
</feature>
<organism evidence="3 4">
    <name type="scientific">Myotis myotis</name>
    <name type="common">Greater mouse-eared bat</name>
    <name type="synonym">Vespertilio myotis</name>
    <dbReference type="NCBI Taxonomy" id="51298"/>
    <lineage>
        <taxon>Eukaryota</taxon>
        <taxon>Metazoa</taxon>
        <taxon>Chordata</taxon>
        <taxon>Craniata</taxon>
        <taxon>Vertebrata</taxon>
        <taxon>Euteleostomi</taxon>
        <taxon>Mammalia</taxon>
        <taxon>Eutheria</taxon>
        <taxon>Laurasiatheria</taxon>
        <taxon>Chiroptera</taxon>
        <taxon>Yangochiroptera</taxon>
        <taxon>Vespertilionidae</taxon>
        <taxon>Myotis</taxon>
    </lineage>
</organism>
<dbReference type="EMBL" id="JABWUV010000009">
    <property type="protein sequence ID" value="KAF6331392.1"/>
    <property type="molecule type" value="Genomic_DNA"/>
</dbReference>
<dbReference type="InterPro" id="IPR038269">
    <property type="entry name" value="SCAN_sf"/>
</dbReference>
<evidence type="ECO:0000313" key="3">
    <source>
        <dbReference type="EMBL" id="KAF6331392.1"/>
    </source>
</evidence>
<dbReference type="FunFam" id="1.10.4020.10:FF:000001">
    <property type="entry name" value="zinc finger protein 263 isoform X1"/>
    <property type="match status" value="1"/>
</dbReference>
<dbReference type="InterPro" id="IPR029526">
    <property type="entry name" value="PGBD"/>
</dbReference>
<dbReference type="InterPro" id="IPR003309">
    <property type="entry name" value="SCAN_dom"/>
</dbReference>
<dbReference type="Proteomes" id="UP000527355">
    <property type="component" value="Unassembled WGS sequence"/>
</dbReference>
<dbReference type="CDD" id="cd07936">
    <property type="entry name" value="SCAN"/>
    <property type="match status" value="1"/>
</dbReference>
<dbReference type="SUPFAM" id="SSF47353">
    <property type="entry name" value="Retrovirus capsid dimerization domain-like"/>
    <property type="match status" value="1"/>
</dbReference>
<name>A0A7J7W1X3_MYOMY</name>
<dbReference type="PANTHER" id="PTHR46599">
    <property type="entry name" value="PIGGYBAC TRANSPOSABLE ELEMENT-DERIVED PROTEIN 4"/>
    <property type="match status" value="1"/>
</dbReference>
<evidence type="ECO:0000256" key="1">
    <source>
        <dbReference type="SAM" id="MobiDB-lite"/>
    </source>
</evidence>
<comment type="caution">
    <text evidence="3">The sequence shown here is derived from an EMBL/GenBank/DDBJ whole genome shotgun (WGS) entry which is preliminary data.</text>
</comment>
<dbReference type="OrthoDB" id="5985989at2759"/>
<accession>A0A7J7W1X3</accession>
<sequence>MSTQSGEEDSILIIPTPEEEEKILRVKLEEGPDGEEGSSIPWSRLPDPEVFRQRFRKFGYQDSPGPREAVSQLRELCRLWLRPETHTKEQILELVVLEQFVAILPKELQTWVREHHPENGEEAVAVLEDLESELDDPGQSVSLCRRKREVLVEEIASQEEAQGLPSSELDAVENQLKWASWELHSLRHCEMSKRRELLEKLTNISEECSDIESDATHSELSSENEADYIQSETSDTEDSDEESITNDEKESAINMPRKRCRVLSSSDSDEETEHTVQETETAADGTVWSKFDEGGIPGRLPSTCIFKGVKGPTGYAKRNIMADNLISAFSLIIDNYIIKHIKKCTEEEGRRILRNDWTTTLPEIRAFIGILYARGAYEAKNLKLSYLWSAKWGPEFFRKTMAREKFKEILRFIRFDRRTERSRHLQTNKFALVSEIWDKFIENSQACYQPGQNITVDEQLFPSKARCRFTQSMPNKPNKFGIKFWLASDVSSKYVLNGFPYLGKDEQQPSSMLLSEHVVLKLVEPYTGCGRNITTDNFFTSMSLATKLLAKQTTLVGTIRGNKRELPKAAKQTKDNMPRFSTLLYKSENCVLTIYKSKPNKRVAVLSSRQKFVKIDKSNKKMLPESIQFYNSTKFGVDMADQMARKYTVKASSCRWPLQIFFNILDLAAINAWILYKETTGIQIQRKEFLFQLAEQLSTEYRAARQKNSSEHEDPQRSTATSSNATHSNKRKICQVRLCHNNKTNNICEKCQKYVCGRCTHKKISTFICIKCTNNNA</sequence>
<reference evidence="3 4" key="1">
    <citation type="journal article" date="2020" name="Nature">
        <title>Six reference-quality genomes reveal evolution of bat adaptations.</title>
        <authorList>
            <person name="Jebb D."/>
            <person name="Huang Z."/>
            <person name="Pippel M."/>
            <person name="Hughes G.M."/>
            <person name="Lavrichenko K."/>
            <person name="Devanna P."/>
            <person name="Winkler S."/>
            <person name="Jermiin L.S."/>
            <person name="Skirmuntt E.C."/>
            <person name="Katzourakis A."/>
            <person name="Burkitt-Gray L."/>
            <person name="Ray D.A."/>
            <person name="Sullivan K.A.M."/>
            <person name="Roscito J.G."/>
            <person name="Kirilenko B.M."/>
            <person name="Davalos L.M."/>
            <person name="Corthals A.P."/>
            <person name="Power M.L."/>
            <person name="Jones G."/>
            <person name="Ransome R.D."/>
            <person name="Dechmann D.K.N."/>
            <person name="Locatelli A.G."/>
            <person name="Puechmaille S.J."/>
            <person name="Fedrigo O."/>
            <person name="Jarvis E.D."/>
            <person name="Hiller M."/>
            <person name="Vernes S.C."/>
            <person name="Myers E.W."/>
            <person name="Teeling E.C."/>
        </authorList>
    </citation>
    <scope>NUCLEOTIDE SEQUENCE [LARGE SCALE GENOMIC DNA]</scope>
    <source>
        <strain evidence="3">MMyoMyo1</strain>
        <tissue evidence="3">Flight muscle</tissue>
    </source>
</reference>
<dbReference type="VEuPathDB" id="HostDB:GeneID_118663600"/>
<feature type="domain" description="SCAN box" evidence="2">
    <location>
        <begin position="48"/>
        <end position="160"/>
    </location>
</feature>